<protein>
    <submittedName>
        <fullName evidence="2">Uncharacterized protein</fullName>
    </submittedName>
</protein>
<dbReference type="EMBL" id="JBCAWK010000007">
    <property type="protein sequence ID" value="KAK8853270.1"/>
    <property type="molecule type" value="Genomic_DNA"/>
</dbReference>
<dbReference type="KEGG" id="kne:92181231"/>
<dbReference type="RefSeq" id="XP_066802456.1">
    <property type="nucleotide sequence ID" value="XM_066947077.1"/>
</dbReference>
<reference evidence="2 3" key="1">
    <citation type="journal article" date="2024" name="bioRxiv">
        <title>Comparative genomics of Cryptococcus and Kwoniella reveals pathogenesis evolution and contrasting karyotype dynamics via intercentromeric recombination or chromosome fusion.</title>
        <authorList>
            <person name="Coelho M.A."/>
            <person name="David-Palma M."/>
            <person name="Shea T."/>
            <person name="Bowers K."/>
            <person name="McGinley-Smith S."/>
            <person name="Mohammad A.W."/>
            <person name="Gnirke A."/>
            <person name="Yurkov A.M."/>
            <person name="Nowrousian M."/>
            <person name="Sun S."/>
            <person name="Cuomo C.A."/>
            <person name="Heitman J."/>
        </authorList>
    </citation>
    <scope>NUCLEOTIDE SEQUENCE [LARGE SCALE GENOMIC DNA]</scope>
    <source>
        <strain evidence="2 3">CBS 13917</strain>
    </source>
</reference>
<name>A0AAW0YW49_9TREE</name>
<organism evidence="2 3">
    <name type="scientific">Kwoniella newhampshirensis</name>
    <dbReference type="NCBI Taxonomy" id="1651941"/>
    <lineage>
        <taxon>Eukaryota</taxon>
        <taxon>Fungi</taxon>
        <taxon>Dikarya</taxon>
        <taxon>Basidiomycota</taxon>
        <taxon>Agaricomycotina</taxon>
        <taxon>Tremellomycetes</taxon>
        <taxon>Tremellales</taxon>
        <taxon>Cryptococcaceae</taxon>
        <taxon>Kwoniella</taxon>
    </lineage>
</organism>
<accession>A0AAW0YW49</accession>
<dbReference type="GeneID" id="92181231"/>
<evidence type="ECO:0000313" key="2">
    <source>
        <dbReference type="EMBL" id="KAK8853270.1"/>
    </source>
</evidence>
<feature type="region of interest" description="Disordered" evidence="1">
    <location>
        <begin position="65"/>
        <end position="86"/>
    </location>
</feature>
<dbReference type="AlphaFoldDB" id="A0AAW0YW49"/>
<keyword evidence="3" id="KW-1185">Reference proteome</keyword>
<comment type="caution">
    <text evidence="2">The sequence shown here is derived from an EMBL/GenBank/DDBJ whole genome shotgun (WGS) entry which is preliminary data.</text>
</comment>
<proteinExistence type="predicted"/>
<dbReference type="Proteomes" id="UP001388673">
    <property type="component" value="Unassembled WGS sequence"/>
</dbReference>
<evidence type="ECO:0000313" key="3">
    <source>
        <dbReference type="Proteomes" id="UP001388673"/>
    </source>
</evidence>
<gene>
    <name evidence="2" type="ORF">IAR55_003973</name>
</gene>
<sequence length="135" mass="14817">MPPKSSNLHHITFHFYRSAVLLSLPANTSINNVKTSLLSALAPLSQTLPVPIPKTTSEIQLWETKPLVDGQEPTTDDGIRNVEDDPGVGNRSISALGWGRWKTLFVSFRGEDGQFSQPIYTIPDVDDDELNGSEA</sequence>
<evidence type="ECO:0000256" key="1">
    <source>
        <dbReference type="SAM" id="MobiDB-lite"/>
    </source>
</evidence>